<dbReference type="InterPro" id="IPR008972">
    <property type="entry name" value="Cupredoxin"/>
</dbReference>
<evidence type="ECO:0000256" key="2">
    <source>
        <dbReference type="ARBA" id="ARBA00022448"/>
    </source>
</evidence>
<name>A0A4S3TI96_9EURY</name>
<comment type="caution">
    <text evidence="8">The sequence shown here is derived from an EMBL/GenBank/DDBJ whole genome shotgun (WGS) entry which is preliminary data.</text>
</comment>
<dbReference type="OrthoDB" id="4392at2157"/>
<dbReference type="InterPro" id="IPR000923">
    <property type="entry name" value="BlueCu_1"/>
</dbReference>
<dbReference type="Proteomes" id="UP000318864">
    <property type="component" value="Unassembled WGS sequence"/>
</dbReference>
<evidence type="ECO:0000256" key="1">
    <source>
        <dbReference type="ARBA" id="ARBA00004370"/>
    </source>
</evidence>
<evidence type="ECO:0000313" key="9">
    <source>
        <dbReference type="Proteomes" id="UP000318864"/>
    </source>
</evidence>
<dbReference type="GO" id="GO:0005507">
    <property type="term" value="F:copper ion binding"/>
    <property type="evidence" value="ECO:0007669"/>
    <property type="project" value="InterPro"/>
</dbReference>
<dbReference type="EMBL" id="RBZW01000076">
    <property type="protein sequence ID" value="THE62933.1"/>
    <property type="molecule type" value="Genomic_DNA"/>
</dbReference>
<dbReference type="Gene3D" id="2.60.40.420">
    <property type="entry name" value="Cupredoxins - blue copper proteins"/>
    <property type="match status" value="1"/>
</dbReference>
<keyword evidence="5" id="KW-0186">Copper</keyword>
<dbReference type="PANTHER" id="PTHR34192:SF10">
    <property type="entry name" value="PLASTOCYANIN MAJOR ISOFORM, CHLOROPLASTIC-RELATED"/>
    <property type="match status" value="1"/>
</dbReference>
<keyword evidence="3" id="KW-0479">Metal-binding</keyword>
<sequence>MNRRCYLAAVGTGAAVSLAGCSSVLSAFDDDELCRGEDCDIGMTRNEFVPETYEARVGETVVWKNTSGADHTVTALENSVPDDGAYFATGDYDDESTARDAWHEYRGGRLGTRETFEHTFAVAGTYDYICEPHVTGGMIGSVVVTE</sequence>
<dbReference type="AlphaFoldDB" id="A0A4S3TI96"/>
<evidence type="ECO:0000256" key="6">
    <source>
        <dbReference type="ARBA" id="ARBA00023136"/>
    </source>
</evidence>
<dbReference type="Pfam" id="PF00127">
    <property type="entry name" value="Copper-bind"/>
    <property type="match status" value="1"/>
</dbReference>
<dbReference type="GO" id="GO:0016020">
    <property type="term" value="C:membrane"/>
    <property type="evidence" value="ECO:0007669"/>
    <property type="project" value="UniProtKB-SubCell"/>
</dbReference>
<keyword evidence="9" id="KW-1185">Reference proteome</keyword>
<dbReference type="InterPro" id="IPR028871">
    <property type="entry name" value="BlueCu_1_BS"/>
</dbReference>
<protein>
    <submittedName>
        <fullName evidence="8">Halocyanin</fullName>
    </submittedName>
</protein>
<reference evidence="8 9" key="1">
    <citation type="submission" date="2018-10" db="EMBL/GenBank/DDBJ databases">
        <title>Natronolimnobius sp. XQ-INN 246 isolated from Inner Mongolia Autonomous Region of China.</title>
        <authorList>
            <person name="Xue Q."/>
        </authorList>
    </citation>
    <scope>NUCLEOTIDE SEQUENCE [LARGE SCALE GENOMIC DNA]</scope>
    <source>
        <strain evidence="8 9">XQ-INN 246</strain>
    </source>
</reference>
<evidence type="ECO:0000256" key="4">
    <source>
        <dbReference type="ARBA" id="ARBA00022982"/>
    </source>
</evidence>
<evidence type="ECO:0000313" key="8">
    <source>
        <dbReference type="EMBL" id="THE62933.1"/>
    </source>
</evidence>
<dbReference type="PROSITE" id="PS51257">
    <property type="entry name" value="PROKAR_LIPOPROTEIN"/>
    <property type="match status" value="1"/>
</dbReference>
<proteinExistence type="predicted"/>
<feature type="domain" description="Blue (type 1) copper" evidence="7">
    <location>
        <begin position="47"/>
        <end position="144"/>
    </location>
</feature>
<dbReference type="SUPFAM" id="SSF49503">
    <property type="entry name" value="Cupredoxins"/>
    <property type="match status" value="1"/>
</dbReference>
<keyword evidence="6" id="KW-0472">Membrane</keyword>
<comment type="subcellular location">
    <subcellularLocation>
        <location evidence="1">Membrane</location>
    </subcellularLocation>
</comment>
<dbReference type="PROSITE" id="PS00196">
    <property type="entry name" value="COPPER_BLUE"/>
    <property type="match status" value="1"/>
</dbReference>
<organism evidence="8 9">
    <name type="scientific">Salinadaptatus halalkaliphilus</name>
    <dbReference type="NCBI Taxonomy" id="2419781"/>
    <lineage>
        <taxon>Archaea</taxon>
        <taxon>Methanobacteriati</taxon>
        <taxon>Methanobacteriota</taxon>
        <taxon>Stenosarchaea group</taxon>
        <taxon>Halobacteria</taxon>
        <taxon>Halobacteriales</taxon>
        <taxon>Natrialbaceae</taxon>
        <taxon>Salinadaptatus</taxon>
    </lineage>
</organism>
<accession>A0A4S3TI96</accession>
<dbReference type="GO" id="GO:0009055">
    <property type="term" value="F:electron transfer activity"/>
    <property type="evidence" value="ECO:0007669"/>
    <property type="project" value="InterPro"/>
</dbReference>
<evidence type="ECO:0000259" key="7">
    <source>
        <dbReference type="Pfam" id="PF00127"/>
    </source>
</evidence>
<evidence type="ECO:0000256" key="3">
    <source>
        <dbReference type="ARBA" id="ARBA00022723"/>
    </source>
</evidence>
<keyword evidence="4" id="KW-0249">Electron transport</keyword>
<dbReference type="RefSeq" id="WP_141466566.1">
    <property type="nucleotide sequence ID" value="NZ_RBZW01000076.1"/>
</dbReference>
<dbReference type="PANTHER" id="PTHR34192">
    <property type="entry name" value="PLASTOCYANIN MAJOR ISOFORM, CHLOROPLASTIC-RELATED"/>
    <property type="match status" value="1"/>
</dbReference>
<gene>
    <name evidence="8" type="ORF">D8Y22_21010</name>
</gene>
<evidence type="ECO:0000256" key="5">
    <source>
        <dbReference type="ARBA" id="ARBA00023008"/>
    </source>
</evidence>
<keyword evidence="2" id="KW-0813">Transport</keyword>